<evidence type="ECO:0000256" key="1">
    <source>
        <dbReference type="SAM" id="MobiDB-lite"/>
    </source>
</evidence>
<dbReference type="PANTHER" id="PTHR13223:SF2">
    <property type="entry name" value="ACIDIC FIBROBLAST GROWTH FACTOR INTRACELLULAR-BINDING PROTEIN"/>
    <property type="match status" value="1"/>
</dbReference>
<dbReference type="PANTHER" id="PTHR13223">
    <property type="entry name" value="ACIDIC FIBROBLAST GROWTH FACTOR INTRACELLULAR BINDING PROTEIN"/>
    <property type="match status" value="1"/>
</dbReference>
<evidence type="ECO:0000313" key="3">
    <source>
        <dbReference type="Proteomes" id="UP000673691"/>
    </source>
</evidence>
<dbReference type="Proteomes" id="UP000673691">
    <property type="component" value="Unassembled WGS sequence"/>
</dbReference>
<proteinExistence type="predicted"/>
<dbReference type="InterPro" id="IPR008614">
    <property type="entry name" value="FIBP"/>
</dbReference>
<dbReference type="EMBL" id="JAEFCI010010938">
    <property type="protein sequence ID" value="KAG5456917.1"/>
    <property type="molecule type" value="Genomic_DNA"/>
</dbReference>
<accession>A0A8H7ZPV8</accession>
<feature type="compositionally biased region" description="Low complexity" evidence="1">
    <location>
        <begin position="60"/>
        <end position="73"/>
    </location>
</feature>
<feature type="region of interest" description="Disordered" evidence="1">
    <location>
        <begin position="60"/>
        <end position="81"/>
    </location>
</feature>
<protein>
    <submittedName>
        <fullName evidence="2">Uncharacterized protein</fullName>
    </submittedName>
</protein>
<comment type="caution">
    <text evidence="2">The sequence shown here is derived from an EMBL/GenBank/DDBJ whole genome shotgun (WGS) entry which is preliminary data.</text>
</comment>
<reference evidence="2 3" key="1">
    <citation type="journal article" name="Sci. Rep.">
        <title>Genome-scale phylogenetic analyses confirm Olpidium as the closest living zoosporic fungus to the non-flagellated, terrestrial fungi.</title>
        <authorList>
            <person name="Chang Y."/>
            <person name="Rochon D."/>
            <person name="Sekimoto S."/>
            <person name="Wang Y."/>
            <person name="Chovatia M."/>
            <person name="Sandor L."/>
            <person name="Salamov A."/>
            <person name="Grigoriev I.V."/>
            <person name="Stajich J.E."/>
            <person name="Spatafora J.W."/>
        </authorList>
    </citation>
    <scope>NUCLEOTIDE SEQUENCE [LARGE SCALE GENOMIC DNA]</scope>
    <source>
        <strain evidence="2">S191</strain>
    </source>
</reference>
<sequence>MIEPFTVLSSNVVVLDYSVYQLWLLGKTVDQAVAYRRQHLTTQASRKSVASAASSVVAAGEASSATQPTSQQPKPSPEPAVSLPVVRNYILTQYRTFELLEHYLHNPPYLADHFLLPMTKDMKAWLVER</sequence>
<dbReference type="OrthoDB" id="16955at2759"/>
<dbReference type="Pfam" id="PF05427">
    <property type="entry name" value="FIBP"/>
    <property type="match status" value="1"/>
</dbReference>
<organism evidence="2 3">
    <name type="scientific">Olpidium bornovanus</name>
    <dbReference type="NCBI Taxonomy" id="278681"/>
    <lineage>
        <taxon>Eukaryota</taxon>
        <taxon>Fungi</taxon>
        <taxon>Fungi incertae sedis</taxon>
        <taxon>Olpidiomycota</taxon>
        <taxon>Olpidiomycotina</taxon>
        <taxon>Olpidiomycetes</taxon>
        <taxon>Olpidiales</taxon>
        <taxon>Olpidiaceae</taxon>
        <taxon>Olpidium</taxon>
    </lineage>
</organism>
<dbReference type="GO" id="GO:0005634">
    <property type="term" value="C:nucleus"/>
    <property type="evidence" value="ECO:0007669"/>
    <property type="project" value="TreeGrafter"/>
</dbReference>
<keyword evidence="3" id="KW-1185">Reference proteome</keyword>
<gene>
    <name evidence="2" type="ORF">BJ554DRAFT_3205</name>
</gene>
<evidence type="ECO:0000313" key="2">
    <source>
        <dbReference type="EMBL" id="KAG5456917.1"/>
    </source>
</evidence>
<name>A0A8H7ZPV8_9FUNG</name>
<dbReference type="AlphaFoldDB" id="A0A8H7ZPV8"/>